<accession>A0A813EQV9</accession>
<reference evidence="1" key="1">
    <citation type="submission" date="2021-02" db="EMBL/GenBank/DDBJ databases">
        <authorList>
            <person name="Dougan E. K."/>
            <person name="Rhodes N."/>
            <person name="Thang M."/>
            <person name="Chan C."/>
        </authorList>
    </citation>
    <scope>NUCLEOTIDE SEQUENCE</scope>
</reference>
<proteinExistence type="predicted"/>
<comment type="caution">
    <text evidence="1">The sequence shown here is derived from an EMBL/GenBank/DDBJ whole genome shotgun (WGS) entry which is preliminary data.</text>
</comment>
<protein>
    <submittedName>
        <fullName evidence="1">Uncharacterized protein</fullName>
    </submittedName>
</protein>
<dbReference type="SUPFAM" id="SSF54197">
    <property type="entry name" value="HIT-like"/>
    <property type="match status" value="1"/>
</dbReference>
<organism evidence="1 2">
    <name type="scientific">Polarella glacialis</name>
    <name type="common">Dinoflagellate</name>
    <dbReference type="NCBI Taxonomy" id="89957"/>
    <lineage>
        <taxon>Eukaryota</taxon>
        <taxon>Sar</taxon>
        <taxon>Alveolata</taxon>
        <taxon>Dinophyceae</taxon>
        <taxon>Suessiales</taxon>
        <taxon>Suessiaceae</taxon>
        <taxon>Polarella</taxon>
    </lineage>
</organism>
<keyword evidence="2" id="KW-1185">Reference proteome</keyword>
<evidence type="ECO:0000313" key="1">
    <source>
        <dbReference type="EMBL" id="CAE8603096.1"/>
    </source>
</evidence>
<dbReference type="Proteomes" id="UP000654075">
    <property type="component" value="Unassembled WGS sequence"/>
</dbReference>
<dbReference type="AlphaFoldDB" id="A0A813EQV9"/>
<dbReference type="InterPro" id="IPR036265">
    <property type="entry name" value="HIT-like_sf"/>
</dbReference>
<name>A0A813EQV9_POLGL</name>
<feature type="non-terminal residue" evidence="1">
    <location>
        <position position="1"/>
    </location>
</feature>
<dbReference type="EMBL" id="CAJNNV010015025">
    <property type="protein sequence ID" value="CAE8603096.1"/>
    <property type="molecule type" value="Genomic_DNA"/>
</dbReference>
<dbReference type="Gene3D" id="3.30.428.30">
    <property type="entry name" value="HIT family - CDH-like"/>
    <property type="match status" value="1"/>
</dbReference>
<sequence length="182" mass="19168">DCALSALQRRGARSAAAEVLQDPYSDASGSPVTDVPYLDLPPDYDDKTISTLKMNDADVSSNSSVNVSSKGLQGGCHGHCMLADMCRGHDYCVIGGYMIVPGQDVAGMESINGGSAGSFDHLMQAARAQCGSTSCVLITNPVGFRTQDQLHIHFRNYSGGGAAMKSRLEKALCGTSGWRPFS</sequence>
<evidence type="ECO:0000313" key="2">
    <source>
        <dbReference type="Proteomes" id="UP000654075"/>
    </source>
</evidence>
<feature type="non-terminal residue" evidence="1">
    <location>
        <position position="182"/>
    </location>
</feature>
<gene>
    <name evidence="1" type="ORF">PGLA1383_LOCUS21315</name>
</gene>